<dbReference type="GO" id="GO:0006629">
    <property type="term" value="P:lipid metabolic process"/>
    <property type="evidence" value="ECO:0007669"/>
    <property type="project" value="UniProtKB-ARBA"/>
</dbReference>
<dbReference type="Gene3D" id="1.10.630.10">
    <property type="entry name" value="Cytochrome P450"/>
    <property type="match status" value="1"/>
</dbReference>
<dbReference type="PRINTS" id="PR00463">
    <property type="entry name" value="EP450I"/>
</dbReference>
<dbReference type="PRINTS" id="PR00385">
    <property type="entry name" value="P450"/>
</dbReference>
<dbReference type="Pfam" id="PF00067">
    <property type="entry name" value="p450"/>
    <property type="match status" value="1"/>
</dbReference>
<dbReference type="Proteomes" id="UP000794436">
    <property type="component" value="Unassembled WGS sequence"/>
</dbReference>
<dbReference type="PROSITE" id="PS00086">
    <property type="entry name" value="CYTOCHROME_P450"/>
    <property type="match status" value="1"/>
</dbReference>
<evidence type="ECO:0000256" key="3">
    <source>
        <dbReference type="ARBA" id="ARBA00023002"/>
    </source>
</evidence>
<protein>
    <recommendedName>
        <fullName evidence="9">Cytochrome P450</fullName>
    </recommendedName>
</protein>
<dbReference type="AlphaFoldDB" id="A0A8K1CFU5"/>
<evidence type="ECO:0000313" key="8">
    <source>
        <dbReference type="Proteomes" id="UP000794436"/>
    </source>
</evidence>
<dbReference type="GO" id="GO:0004497">
    <property type="term" value="F:monooxygenase activity"/>
    <property type="evidence" value="ECO:0007669"/>
    <property type="project" value="UniProtKB-KW"/>
</dbReference>
<evidence type="ECO:0000256" key="6">
    <source>
        <dbReference type="RuleBase" id="RU000461"/>
    </source>
</evidence>
<dbReference type="OrthoDB" id="1470350at2759"/>
<dbReference type="EMBL" id="SPLM01000073">
    <property type="protein sequence ID" value="TMW62721.1"/>
    <property type="molecule type" value="Genomic_DNA"/>
</dbReference>
<dbReference type="SUPFAM" id="SSF48264">
    <property type="entry name" value="Cytochrome P450"/>
    <property type="match status" value="1"/>
</dbReference>
<proteinExistence type="inferred from homology"/>
<keyword evidence="6" id="KW-0503">Monooxygenase</keyword>
<comment type="similarity">
    <text evidence="1 6">Belongs to the cytochrome P450 family.</text>
</comment>
<comment type="caution">
    <text evidence="7">The sequence shown here is derived from an EMBL/GenBank/DDBJ whole genome shotgun (WGS) entry which is preliminary data.</text>
</comment>
<keyword evidence="3 6" id="KW-0560">Oxidoreductase</keyword>
<keyword evidence="4 5" id="KW-0408">Iron</keyword>
<keyword evidence="5 6" id="KW-0349">Heme</keyword>
<dbReference type="InterPro" id="IPR001128">
    <property type="entry name" value="Cyt_P450"/>
</dbReference>
<gene>
    <name evidence="7" type="ORF">Poli38472_005339</name>
</gene>
<dbReference type="InterPro" id="IPR017972">
    <property type="entry name" value="Cyt_P450_CS"/>
</dbReference>
<reference evidence="7" key="1">
    <citation type="submission" date="2019-03" db="EMBL/GenBank/DDBJ databases">
        <title>Long read genome sequence of the mycoparasitic Pythium oligandrum ATCC 38472 isolated from sugarbeet rhizosphere.</title>
        <authorList>
            <person name="Gaulin E."/>
        </authorList>
    </citation>
    <scope>NUCLEOTIDE SEQUENCE</scope>
    <source>
        <strain evidence="7">ATCC 38472_TT</strain>
    </source>
</reference>
<dbReference type="InterPro" id="IPR036396">
    <property type="entry name" value="Cyt_P450_sf"/>
</dbReference>
<dbReference type="CDD" id="cd11064">
    <property type="entry name" value="CYP86A"/>
    <property type="match status" value="1"/>
</dbReference>
<keyword evidence="2 5" id="KW-0479">Metal-binding</keyword>
<evidence type="ECO:0000313" key="7">
    <source>
        <dbReference type="EMBL" id="TMW62721.1"/>
    </source>
</evidence>
<dbReference type="InterPro" id="IPR002401">
    <property type="entry name" value="Cyt_P450_E_grp-I"/>
</dbReference>
<evidence type="ECO:0000256" key="1">
    <source>
        <dbReference type="ARBA" id="ARBA00010617"/>
    </source>
</evidence>
<evidence type="ECO:0000256" key="4">
    <source>
        <dbReference type="ARBA" id="ARBA00023004"/>
    </source>
</evidence>
<feature type="binding site" description="axial binding residue" evidence="5">
    <location>
        <position position="476"/>
    </location>
    <ligand>
        <name>heme</name>
        <dbReference type="ChEBI" id="CHEBI:30413"/>
    </ligand>
    <ligandPart>
        <name>Fe</name>
        <dbReference type="ChEBI" id="CHEBI:18248"/>
    </ligandPart>
</feature>
<accession>A0A8K1CFU5</accession>
<keyword evidence="8" id="KW-1185">Reference proteome</keyword>
<dbReference type="GO" id="GO:0016705">
    <property type="term" value="F:oxidoreductase activity, acting on paired donors, with incorporation or reduction of molecular oxygen"/>
    <property type="evidence" value="ECO:0007669"/>
    <property type="project" value="InterPro"/>
</dbReference>
<comment type="cofactor">
    <cofactor evidence="5">
        <name>heme</name>
        <dbReference type="ChEBI" id="CHEBI:30413"/>
    </cofactor>
</comment>
<organism evidence="7 8">
    <name type="scientific">Pythium oligandrum</name>
    <name type="common">Mycoparasitic fungus</name>
    <dbReference type="NCBI Taxonomy" id="41045"/>
    <lineage>
        <taxon>Eukaryota</taxon>
        <taxon>Sar</taxon>
        <taxon>Stramenopiles</taxon>
        <taxon>Oomycota</taxon>
        <taxon>Peronosporomycetes</taxon>
        <taxon>Pythiales</taxon>
        <taxon>Pythiaceae</taxon>
        <taxon>Pythium</taxon>
    </lineage>
</organism>
<evidence type="ECO:0000256" key="2">
    <source>
        <dbReference type="ARBA" id="ARBA00022723"/>
    </source>
</evidence>
<evidence type="ECO:0008006" key="9">
    <source>
        <dbReference type="Google" id="ProtNLM"/>
    </source>
</evidence>
<evidence type="ECO:0000256" key="5">
    <source>
        <dbReference type="PIRSR" id="PIRSR602401-1"/>
    </source>
</evidence>
<dbReference type="PANTHER" id="PTHR24296">
    <property type="entry name" value="CYTOCHROME P450"/>
    <property type="match status" value="1"/>
</dbReference>
<sequence length="536" mass="60547">MALQFLFEAAPWLQGADKTTLSAATVGVVLVPVVLALLYLHKSKSNEQGTRKIHKLPGTLPILGNTVVFFRNISRRHEWFTSLVNHYKGEPFTIKWFGNPPRVLLSTVEAYEEVLKTKFDNFPKGPKQIEILRDVLGEGIFASDNGKWAHQRKTAVNLFTARALRETMAETMRKYTHVLLDIFDRTSENDTTLDLVKILSRFTIEAFAEIGFGIEMNCLDAKEEHPLQSAFDRAQRLSALRYQRPPAFWKLQRLLGVGAEKQLKEDVKVIDEAVFDIISKALANRHTRKTSETPNLVSIFLDRADNAQDEERNIDPVFLRDMVVNFMFAGRDTTAQAMSWFFVSLSTRPDVGEKIRKEISAVIPELATGKIKVPTMEQVQQLTFLDAAIKESLRLYPAVPAIPKFIEKDTLLSDGTFLRRGSVAVLPTYAFARAKHVWGEDAADYKPERWIDETTGKVRNESSFKFASFNAGPRICLGMNLAMLEMKIVLASLLSRYQIDLVPGQTITYDNALTLAIKGEMNVSVKKLHRPLVGDK</sequence>
<name>A0A8K1CFU5_PYTOL</name>
<dbReference type="GO" id="GO:0005506">
    <property type="term" value="F:iron ion binding"/>
    <property type="evidence" value="ECO:0007669"/>
    <property type="project" value="InterPro"/>
</dbReference>
<dbReference type="GO" id="GO:0020037">
    <property type="term" value="F:heme binding"/>
    <property type="evidence" value="ECO:0007669"/>
    <property type="project" value="InterPro"/>
</dbReference>